<gene>
    <name evidence="1" type="ORF">OA50_00071</name>
</gene>
<organism evidence="1 2">
    <name type="scientific">Mameliella alba</name>
    <dbReference type="NCBI Taxonomy" id="561184"/>
    <lineage>
        <taxon>Bacteria</taxon>
        <taxon>Pseudomonadati</taxon>
        <taxon>Pseudomonadota</taxon>
        <taxon>Alphaproteobacteria</taxon>
        <taxon>Rhodobacterales</taxon>
        <taxon>Roseobacteraceae</taxon>
        <taxon>Mameliella</taxon>
    </lineage>
</organism>
<dbReference type="Proteomes" id="UP000030960">
    <property type="component" value="Unassembled WGS sequence"/>
</dbReference>
<dbReference type="STRING" id="561184.SAMN05216376_10373"/>
<reference evidence="1 2" key="1">
    <citation type="submission" date="2014-10" db="EMBL/GenBank/DDBJ databases">
        <title>Genome sequence of Ponticoccus sp. strain UMTAT08 isolated from clonal culture of toxic dinoflagellate Alexandrium tamiyavanichii.</title>
        <authorList>
            <person name="Gan H.Y."/>
            <person name="Muhd D.-D."/>
            <person name="Mohd Noor M.E."/>
            <person name="Yeong Y.S."/>
            <person name="Usup G."/>
        </authorList>
    </citation>
    <scope>NUCLEOTIDE SEQUENCE [LARGE SCALE GENOMIC DNA]</scope>
    <source>
        <strain evidence="1 2">UMTAT08</strain>
    </source>
</reference>
<keyword evidence="2" id="KW-1185">Reference proteome</keyword>
<dbReference type="EMBL" id="JSUQ01000001">
    <property type="protein sequence ID" value="KHQ55037.1"/>
    <property type="molecule type" value="Genomic_DNA"/>
</dbReference>
<evidence type="ECO:0000313" key="2">
    <source>
        <dbReference type="Proteomes" id="UP000030960"/>
    </source>
</evidence>
<dbReference type="AlphaFoldDB" id="A0A0B3S458"/>
<proteinExistence type="predicted"/>
<evidence type="ECO:0000313" key="1">
    <source>
        <dbReference type="EMBL" id="KHQ55037.1"/>
    </source>
</evidence>
<accession>A0A0B3S458</accession>
<name>A0A0B3S458_9RHOB</name>
<sequence length="219" mass="24272">MPCLLPRTAQPHAAKRNKVTDLKTELLVCATSVLCGLGAPLWASCPVADDLYTGIRFTIDGGHVETFTQMRPGFVESVWEEGDYVGWVDIAKGVYIMEQQDLDSDHKPIGDMVHYTFETVSGVLPVPEPGGGFSAKVVVIRGGEQWTETHDYRFGQEAINTIGGCDYRMIPVEVRYGGDIVSSVDFLRYLPELGITYIAGFENDGERTDYYYSSIEVVQ</sequence>
<protein>
    <submittedName>
        <fullName evidence="1">Uncharacterized protein</fullName>
    </submittedName>
</protein>
<comment type="caution">
    <text evidence="1">The sequence shown here is derived from an EMBL/GenBank/DDBJ whole genome shotgun (WGS) entry which is preliminary data.</text>
</comment>